<evidence type="ECO:0000313" key="2">
    <source>
        <dbReference type="EMBL" id="KAF9974451.1"/>
    </source>
</evidence>
<dbReference type="EMBL" id="JAAAHW010004434">
    <property type="protein sequence ID" value="KAF9974451.1"/>
    <property type="molecule type" value="Genomic_DNA"/>
</dbReference>
<keyword evidence="3" id="KW-1185">Reference proteome</keyword>
<sequence>RARIVISVLSQPEDDAENGQNPLSTRLSELEVSKKGRDEDDESEQGPLSPNLYQFDSVKLTRVFEKRFTCPRSNPLLRLKLWVLRVLFPNTLDVAVLGRSIQRDSI</sequence>
<feature type="compositionally biased region" description="Basic and acidic residues" evidence="1">
    <location>
        <begin position="28"/>
        <end position="38"/>
    </location>
</feature>
<dbReference type="Proteomes" id="UP000749646">
    <property type="component" value="Unassembled WGS sequence"/>
</dbReference>
<name>A0A9P6M804_9FUNG</name>
<dbReference type="AlphaFoldDB" id="A0A9P6M804"/>
<protein>
    <submittedName>
        <fullName evidence="2">Uncharacterized protein</fullName>
    </submittedName>
</protein>
<feature type="compositionally biased region" description="Polar residues" evidence="1">
    <location>
        <begin position="18"/>
        <end position="27"/>
    </location>
</feature>
<proteinExistence type="predicted"/>
<organism evidence="2 3">
    <name type="scientific">Modicella reniformis</name>
    <dbReference type="NCBI Taxonomy" id="1440133"/>
    <lineage>
        <taxon>Eukaryota</taxon>
        <taxon>Fungi</taxon>
        <taxon>Fungi incertae sedis</taxon>
        <taxon>Mucoromycota</taxon>
        <taxon>Mortierellomycotina</taxon>
        <taxon>Mortierellomycetes</taxon>
        <taxon>Mortierellales</taxon>
        <taxon>Mortierellaceae</taxon>
        <taxon>Modicella</taxon>
    </lineage>
</organism>
<evidence type="ECO:0000256" key="1">
    <source>
        <dbReference type="SAM" id="MobiDB-lite"/>
    </source>
</evidence>
<comment type="caution">
    <text evidence="2">The sequence shown here is derived from an EMBL/GenBank/DDBJ whole genome shotgun (WGS) entry which is preliminary data.</text>
</comment>
<accession>A0A9P6M804</accession>
<gene>
    <name evidence="2" type="ORF">BGZ65_008722</name>
</gene>
<feature type="region of interest" description="Disordered" evidence="1">
    <location>
        <begin position="9"/>
        <end position="50"/>
    </location>
</feature>
<feature type="non-terminal residue" evidence="2">
    <location>
        <position position="1"/>
    </location>
</feature>
<evidence type="ECO:0000313" key="3">
    <source>
        <dbReference type="Proteomes" id="UP000749646"/>
    </source>
</evidence>
<reference evidence="2" key="1">
    <citation type="journal article" date="2020" name="Fungal Divers.">
        <title>Resolving the Mortierellaceae phylogeny through synthesis of multi-gene phylogenetics and phylogenomics.</title>
        <authorList>
            <person name="Vandepol N."/>
            <person name="Liber J."/>
            <person name="Desiro A."/>
            <person name="Na H."/>
            <person name="Kennedy M."/>
            <person name="Barry K."/>
            <person name="Grigoriev I.V."/>
            <person name="Miller A.N."/>
            <person name="O'Donnell K."/>
            <person name="Stajich J.E."/>
            <person name="Bonito G."/>
        </authorList>
    </citation>
    <scope>NUCLEOTIDE SEQUENCE</scope>
    <source>
        <strain evidence="2">MES-2147</strain>
    </source>
</reference>